<feature type="transmembrane region" description="Helical" evidence="7">
    <location>
        <begin position="42"/>
        <end position="60"/>
    </location>
</feature>
<dbReference type="Pfam" id="PF04258">
    <property type="entry name" value="Peptidase_A22B"/>
    <property type="match status" value="1"/>
</dbReference>
<evidence type="ECO:0000256" key="5">
    <source>
        <dbReference type="ARBA" id="ARBA00022989"/>
    </source>
</evidence>
<feature type="transmembrane region" description="Helical" evidence="7">
    <location>
        <begin position="96"/>
        <end position="115"/>
    </location>
</feature>
<feature type="transmembrane region" description="Helical" evidence="7">
    <location>
        <begin position="147"/>
        <end position="170"/>
    </location>
</feature>
<sequence>MLELIQLITLTIIIHYLSCKFKVYFIHWHLDTISQSKLQWKHVVIIPLVGSLFLIFVFFYPSTAKYFIYASVFFSAISCFYLILQPIFDYVPSLSSKIRICLSLLISLTIIFVYLLTQTRWSSNIIAIGVAIAIQSFLFVDKVHIPLVLLSIMFFYDIFWVFGSANLSLFDGKSVMVEAAKTATSLRLPLLIEFIDGKFLIGLGDIILPGILINYAYCIDLFYKTKYFITTLLGYCFGLVLTLFVLWNFKVGQPALLYLVPSMVIPFLIYAYNSKTIKTVFSLSLTSRFSETNTLPELSLPSDFSHESPVLSEQQLTVQLE</sequence>
<feature type="transmembrane region" description="Helical" evidence="7">
    <location>
        <begin position="6"/>
        <end position="30"/>
    </location>
</feature>
<dbReference type="EMBL" id="BAAFRS010000081">
    <property type="protein sequence ID" value="GAB1221464.1"/>
    <property type="molecule type" value="Genomic_DNA"/>
</dbReference>
<keyword evidence="4" id="KW-0378">Hydrolase</keyword>
<feature type="transmembrane region" description="Helical" evidence="7">
    <location>
        <begin position="190"/>
        <end position="215"/>
    </location>
</feature>
<dbReference type="InterPro" id="IPR007369">
    <property type="entry name" value="Peptidase_A22B_SPP"/>
</dbReference>
<evidence type="ECO:0000313" key="9">
    <source>
        <dbReference type="Proteomes" id="UP001628156"/>
    </source>
</evidence>
<evidence type="ECO:0000256" key="7">
    <source>
        <dbReference type="SAM" id="Phobius"/>
    </source>
</evidence>
<dbReference type="PANTHER" id="PTHR12174:SF22">
    <property type="entry name" value="SIGNAL PEPTIDE PEPTIDASE-LIKE 3"/>
    <property type="match status" value="1"/>
</dbReference>
<evidence type="ECO:0000256" key="2">
    <source>
        <dbReference type="ARBA" id="ARBA00006859"/>
    </source>
</evidence>
<comment type="similarity">
    <text evidence="2">Belongs to the peptidase A22B family.</text>
</comment>
<dbReference type="InterPro" id="IPR006639">
    <property type="entry name" value="Preselin/SPP"/>
</dbReference>
<evidence type="ECO:0000256" key="3">
    <source>
        <dbReference type="ARBA" id="ARBA00022692"/>
    </source>
</evidence>
<evidence type="ECO:0000313" key="8">
    <source>
        <dbReference type="EMBL" id="GAB1221464.1"/>
    </source>
</evidence>
<evidence type="ECO:0000256" key="1">
    <source>
        <dbReference type="ARBA" id="ARBA00004127"/>
    </source>
</evidence>
<feature type="transmembrane region" description="Helical" evidence="7">
    <location>
        <begin position="66"/>
        <end position="84"/>
    </location>
</feature>
<feature type="transmembrane region" description="Helical" evidence="7">
    <location>
        <begin position="121"/>
        <end position="140"/>
    </location>
</feature>
<comment type="subcellular location">
    <subcellularLocation>
        <location evidence="1">Endomembrane system</location>
        <topology evidence="1">Multi-pass membrane protein</topology>
    </subcellularLocation>
</comment>
<accession>A0ABQ0DF22</accession>
<gene>
    <name evidence="8" type="ORF">ENUP19_0081G0014</name>
</gene>
<protein>
    <recommendedName>
        <fullName evidence="10">Signal peptide peptidase family protein</fullName>
    </recommendedName>
</protein>
<keyword evidence="5 7" id="KW-1133">Transmembrane helix</keyword>
<comment type="caution">
    <text evidence="8">The sequence shown here is derived from an EMBL/GenBank/DDBJ whole genome shotgun (WGS) entry which is preliminary data.</text>
</comment>
<organism evidence="8 9">
    <name type="scientific">Entamoeba nuttalli</name>
    <dbReference type="NCBI Taxonomy" id="412467"/>
    <lineage>
        <taxon>Eukaryota</taxon>
        <taxon>Amoebozoa</taxon>
        <taxon>Evosea</taxon>
        <taxon>Archamoebae</taxon>
        <taxon>Mastigamoebida</taxon>
        <taxon>Entamoebidae</taxon>
        <taxon>Entamoeba</taxon>
    </lineage>
</organism>
<reference evidence="8 9" key="1">
    <citation type="journal article" date="2019" name="PLoS Negl. Trop. Dis.">
        <title>Whole genome sequencing of Entamoeba nuttalli reveals mammalian host-related molecular signatures and a novel octapeptide-repeat surface protein.</title>
        <authorList>
            <person name="Tanaka M."/>
            <person name="Makiuchi T."/>
            <person name="Komiyama T."/>
            <person name="Shiina T."/>
            <person name="Osaki K."/>
            <person name="Tachibana H."/>
        </authorList>
    </citation>
    <scope>NUCLEOTIDE SEQUENCE [LARGE SCALE GENOMIC DNA]</scope>
    <source>
        <strain evidence="8 9">P19-061405</strain>
    </source>
</reference>
<evidence type="ECO:0000256" key="4">
    <source>
        <dbReference type="ARBA" id="ARBA00022801"/>
    </source>
</evidence>
<name>A0ABQ0DF22_9EUKA</name>
<feature type="transmembrane region" description="Helical" evidence="7">
    <location>
        <begin position="227"/>
        <end position="249"/>
    </location>
</feature>
<keyword evidence="6 7" id="KW-0472">Membrane</keyword>
<keyword evidence="9" id="KW-1185">Reference proteome</keyword>
<dbReference type="SMART" id="SM00730">
    <property type="entry name" value="PSN"/>
    <property type="match status" value="1"/>
</dbReference>
<evidence type="ECO:0000256" key="6">
    <source>
        <dbReference type="ARBA" id="ARBA00023136"/>
    </source>
</evidence>
<dbReference type="Proteomes" id="UP001628156">
    <property type="component" value="Unassembled WGS sequence"/>
</dbReference>
<evidence type="ECO:0008006" key="10">
    <source>
        <dbReference type="Google" id="ProtNLM"/>
    </source>
</evidence>
<dbReference type="PANTHER" id="PTHR12174">
    <property type="entry name" value="SIGNAL PEPTIDE PEPTIDASE"/>
    <property type="match status" value="1"/>
</dbReference>
<proteinExistence type="inferred from homology"/>
<keyword evidence="3 7" id="KW-0812">Transmembrane</keyword>
<feature type="transmembrane region" description="Helical" evidence="7">
    <location>
        <begin position="255"/>
        <end position="272"/>
    </location>
</feature>